<protein>
    <submittedName>
        <fullName evidence="3">FAD-dependent oxidoreductase</fullName>
    </submittedName>
</protein>
<gene>
    <name evidence="3" type="ORF">IPN75_05705</name>
</gene>
<dbReference type="InterPro" id="IPR036188">
    <property type="entry name" value="FAD/NAD-bd_sf"/>
</dbReference>
<comment type="caution">
    <text evidence="3">The sequence shown here is derived from an EMBL/GenBank/DDBJ whole genome shotgun (WGS) entry which is preliminary data.</text>
</comment>
<sequence>MRERKSSSSAAWRGASCAAPAQARRKCRNPHGRTRPVWRVRIDVRTNCEAVRILPNTKTIELRDVLTDEVTSESYDKLVLSPGALSVRPPLPGIDLPGIFQVRTVPDARAIRDGSSAVRCS</sequence>
<evidence type="ECO:0000313" key="4">
    <source>
        <dbReference type="Proteomes" id="UP000808146"/>
    </source>
</evidence>
<name>A0A9D7LLB5_9RHOO</name>
<dbReference type="Proteomes" id="UP000808146">
    <property type="component" value="Unassembled WGS sequence"/>
</dbReference>
<dbReference type="InterPro" id="IPR023753">
    <property type="entry name" value="FAD/NAD-binding_dom"/>
</dbReference>
<evidence type="ECO:0000256" key="1">
    <source>
        <dbReference type="SAM" id="MobiDB-lite"/>
    </source>
</evidence>
<dbReference type="Gene3D" id="3.50.50.60">
    <property type="entry name" value="FAD/NAD(P)-binding domain"/>
    <property type="match status" value="2"/>
</dbReference>
<dbReference type="SUPFAM" id="SSF51905">
    <property type="entry name" value="FAD/NAD(P)-binding domain"/>
    <property type="match status" value="1"/>
</dbReference>
<dbReference type="EMBL" id="JADKBR010000003">
    <property type="protein sequence ID" value="MBK8889915.1"/>
    <property type="molecule type" value="Genomic_DNA"/>
</dbReference>
<dbReference type="Pfam" id="PF07992">
    <property type="entry name" value="Pyr_redox_2"/>
    <property type="match status" value="1"/>
</dbReference>
<proteinExistence type="predicted"/>
<dbReference type="AlphaFoldDB" id="A0A9D7LLB5"/>
<evidence type="ECO:0000259" key="2">
    <source>
        <dbReference type="Pfam" id="PF07992"/>
    </source>
</evidence>
<accession>A0A9D7LLB5</accession>
<evidence type="ECO:0000313" key="3">
    <source>
        <dbReference type="EMBL" id="MBK8889915.1"/>
    </source>
</evidence>
<organism evidence="3 4">
    <name type="scientific">Candidatus Dechloromonas phosphorivorans</name>
    <dbReference type="NCBI Taxonomy" id="2899244"/>
    <lineage>
        <taxon>Bacteria</taxon>
        <taxon>Pseudomonadati</taxon>
        <taxon>Pseudomonadota</taxon>
        <taxon>Betaproteobacteria</taxon>
        <taxon>Rhodocyclales</taxon>
        <taxon>Azonexaceae</taxon>
        <taxon>Dechloromonas</taxon>
    </lineage>
</organism>
<feature type="region of interest" description="Disordered" evidence="1">
    <location>
        <begin position="1"/>
        <end position="31"/>
    </location>
</feature>
<reference evidence="3" key="1">
    <citation type="submission" date="2020-10" db="EMBL/GenBank/DDBJ databases">
        <title>Connecting structure to function with the recovery of over 1000 high-quality activated sludge metagenome-assembled genomes encoding full-length rRNA genes using long-read sequencing.</title>
        <authorList>
            <person name="Singleton C.M."/>
            <person name="Petriglieri F."/>
            <person name="Kristensen J.M."/>
            <person name="Kirkegaard R.H."/>
            <person name="Michaelsen T.Y."/>
            <person name="Andersen M.H."/>
            <person name="Karst S.M."/>
            <person name="Dueholm M.S."/>
            <person name="Nielsen P.H."/>
            <person name="Albertsen M."/>
        </authorList>
    </citation>
    <scope>NUCLEOTIDE SEQUENCE</scope>
    <source>
        <strain evidence="3">OdNE_18-Q3-R46-58_BAT3C.305</strain>
    </source>
</reference>
<feature type="domain" description="FAD/NAD(P)-binding" evidence="2">
    <location>
        <begin position="39"/>
        <end position="115"/>
    </location>
</feature>
<dbReference type="GO" id="GO:0016491">
    <property type="term" value="F:oxidoreductase activity"/>
    <property type="evidence" value="ECO:0007669"/>
    <property type="project" value="InterPro"/>
</dbReference>